<dbReference type="EMBL" id="FXUA01000001">
    <property type="protein sequence ID" value="SMP05944.1"/>
    <property type="molecule type" value="Genomic_DNA"/>
</dbReference>
<dbReference type="CDD" id="cd01834">
    <property type="entry name" value="SGNH_hydrolase_like_2"/>
    <property type="match status" value="1"/>
</dbReference>
<keyword evidence="3" id="KW-1185">Reference proteome</keyword>
<dbReference type="InterPro" id="IPR051532">
    <property type="entry name" value="Ester_Hydrolysis_Enzymes"/>
</dbReference>
<evidence type="ECO:0000313" key="3">
    <source>
        <dbReference type="Proteomes" id="UP001157915"/>
    </source>
</evidence>
<dbReference type="InterPro" id="IPR036514">
    <property type="entry name" value="SGNH_hydro_sf"/>
</dbReference>
<dbReference type="Gene3D" id="3.40.50.1110">
    <property type="entry name" value="SGNH hydrolase"/>
    <property type="match status" value="1"/>
</dbReference>
<reference evidence="2 3" key="1">
    <citation type="submission" date="2017-05" db="EMBL/GenBank/DDBJ databases">
        <authorList>
            <person name="Varghese N."/>
            <person name="Submissions S."/>
        </authorList>
    </citation>
    <scope>NUCLEOTIDE SEQUENCE [LARGE SCALE GENOMIC DNA]</scope>
    <source>
        <strain evidence="2 3">DSM 15360</strain>
    </source>
</reference>
<feature type="domain" description="SGNH hydrolase-type esterase" evidence="1">
    <location>
        <begin position="50"/>
        <end position="243"/>
    </location>
</feature>
<evidence type="ECO:0000259" key="1">
    <source>
        <dbReference type="Pfam" id="PF13472"/>
    </source>
</evidence>
<name>A0ABY1NCG1_9BACT</name>
<dbReference type="InterPro" id="IPR013830">
    <property type="entry name" value="SGNH_hydro"/>
</dbReference>
<organism evidence="2 3">
    <name type="scientific">Algoriphagus winogradskyi</name>
    <dbReference type="NCBI Taxonomy" id="237017"/>
    <lineage>
        <taxon>Bacteria</taxon>
        <taxon>Pseudomonadati</taxon>
        <taxon>Bacteroidota</taxon>
        <taxon>Cytophagia</taxon>
        <taxon>Cytophagales</taxon>
        <taxon>Cyclobacteriaceae</taxon>
        <taxon>Algoriphagus</taxon>
    </lineage>
</organism>
<dbReference type="SUPFAM" id="SSF52266">
    <property type="entry name" value="SGNH hydrolase"/>
    <property type="match status" value="1"/>
</dbReference>
<accession>A0ABY1NCG1</accession>
<sequence length="258" mass="29619">MPNLRRKFFLNLGVTGLSIIISESILSAKNHSKNYGMNKSGKGVTILFQGDSITDGNHSRNQDWNHVMGHGYAYLIASRLWFDYVDKGLMFYNRGISGNTIQDLNARWQEDTLDLAPDVLSILIGVNDVSRIIENEYSVKTWEQTYIEVLEKTKNALPNTQLILCEPFVLPADDMIRIEWTQEKTEAYQGVISEMQKTVKKLAETYDAIFVELQQPFLDACEKAPANYWIWDGIHPMPAGHELIARQWIKEVSERLEF</sequence>
<comment type="caution">
    <text evidence="2">The sequence shown here is derived from an EMBL/GenBank/DDBJ whole genome shotgun (WGS) entry which is preliminary data.</text>
</comment>
<protein>
    <submittedName>
        <fullName evidence="2">Lysophospholipase L1</fullName>
    </submittedName>
</protein>
<dbReference type="PANTHER" id="PTHR30383:SF5">
    <property type="entry name" value="SGNH HYDROLASE-TYPE ESTERASE DOMAIN-CONTAINING PROTEIN"/>
    <property type="match status" value="1"/>
</dbReference>
<dbReference type="PANTHER" id="PTHR30383">
    <property type="entry name" value="THIOESTERASE 1/PROTEASE 1/LYSOPHOSPHOLIPASE L1"/>
    <property type="match status" value="1"/>
</dbReference>
<dbReference type="Proteomes" id="UP001157915">
    <property type="component" value="Unassembled WGS sequence"/>
</dbReference>
<gene>
    <name evidence="2" type="ORF">SAMN06265367_101396</name>
</gene>
<dbReference type="Pfam" id="PF13472">
    <property type="entry name" value="Lipase_GDSL_2"/>
    <property type="match status" value="1"/>
</dbReference>
<evidence type="ECO:0000313" key="2">
    <source>
        <dbReference type="EMBL" id="SMP05944.1"/>
    </source>
</evidence>
<proteinExistence type="predicted"/>